<protein>
    <submittedName>
        <fullName evidence="3">Uncharacterized protein</fullName>
    </submittedName>
</protein>
<reference evidence="3" key="1">
    <citation type="submission" date="2006-10" db="EMBL/GenBank/DDBJ databases">
        <authorList>
            <person name="Amadeo P."/>
            <person name="Zhao Q."/>
            <person name="Wortman J."/>
            <person name="Fraser-Liggett C."/>
            <person name="Carlton J."/>
        </authorList>
    </citation>
    <scope>NUCLEOTIDE SEQUENCE</scope>
    <source>
        <strain evidence="3">G3</strain>
    </source>
</reference>
<keyword evidence="1" id="KW-0472">Membrane</keyword>
<dbReference type="RefSeq" id="XP_001317182.1">
    <property type="nucleotide sequence ID" value="XM_001317147.1"/>
</dbReference>
<name>A2EQY5_TRIV3</name>
<feature type="transmembrane region" description="Helical" evidence="1">
    <location>
        <begin position="146"/>
        <end position="173"/>
    </location>
</feature>
<accession>A2EQY5</accession>
<dbReference type="KEGG" id="tva:4762824"/>
<feature type="transmembrane region" description="Helical" evidence="1">
    <location>
        <begin position="241"/>
        <end position="263"/>
    </location>
</feature>
<feature type="transmembrane region" description="Helical" evidence="1">
    <location>
        <begin position="270"/>
        <end position="292"/>
    </location>
</feature>
<dbReference type="Proteomes" id="UP000001542">
    <property type="component" value="Unassembled WGS sequence"/>
</dbReference>
<evidence type="ECO:0000313" key="4">
    <source>
        <dbReference type="Proteomes" id="UP000001542"/>
    </source>
</evidence>
<proteinExistence type="predicted"/>
<sequence length="392" mass="43008">MSIITGILAVESSLLSVFFLTKSETLVIPQDSDSTTYNVTFNTTSTLPLGVESYMTFNLKPTFNSETMAVNFMSKSSNGYSQVTDSNQAMIKITGNTYSGFNAFSTIYNNASNIELETTIKFPANSLETIQAKTVFLIPPSTHSKIIPFISLILAVYCFSKPLIAGAFILHFVAFSAFTEKIGLVSYRLLLGLVIFIVINHLCTQTLNRAIPSYVYLYSGFVVLGLFVIFALFGINQPFQVASSPLEILILLCIAEFIGLAGYNNGKCKWTLFLDLFPALGLFITPLVGAFLKAYINEFFGMSAAYLMSMVLSLTGIFVLFISESYNTSEEMSEEIIGVISMENDFHENENTLQIAKARNTASLLLICLPGIACAALLIIGYMINVIQIKSA</sequence>
<evidence type="ECO:0000256" key="2">
    <source>
        <dbReference type="SAM" id="SignalP"/>
    </source>
</evidence>
<keyword evidence="4" id="KW-1185">Reference proteome</keyword>
<keyword evidence="1" id="KW-1133">Transmembrane helix</keyword>
<dbReference type="AlphaFoldDB" id="A2EQY5"/>
<feature type="transmembrane region" description="Helical" evidence="1">
    <location>
        <begin position="304"/>
        <end position="322"/>
    </location>
</feature>
<dbReference type="VEuPathDB" id="TrichDB:TVAGG3_0693530"/>
<keyword evidence="2" id="KW-0732">Signal</keyword>
<feature type="transmembrane region" description="Helical" evidence="1">
    <location>
        <begin position="364"/>
        <end position="384"/>
    </location>
</feature>
<keyword evidence="1" id="KW-0812">Transmembrane</keyword>
<reference evidence="3" key="2">
    <citation type="journal article" date="2007" name="Science">
        <title>Draft genome sequence of the sexually transmitted pathogen Trichomonas vaginalis.</title>
        <authorList>
            <person name="Carlton J.M."/>
            <person name="Hirt R.P."/>
            <person name="Silva J.C."/>
            <person name="Delcher A.L."/>
            <person name="Schatz M."/>
            <person name="Zhao Q."/>
            <person name="Wortman J.R."/>
            <person name="Bidwell S.L."/>
            <person name="Alsmark U.C.M."/>
            <person name="Besteiro S."/>
            <person name="Sicheritz-Ponten T."/>
            <person name="Noel C.J."/>
            <person name="Dacks J.B."/>
            <person name="Foster P.G."/>
            <person name="Simillion C."/>
            <person name="Van de Peer Y."/>
            <person name="Miranda-Saavedra D."/>
            <person name="Barton G.J."/>
            <person name="Westrop G.D."/>
            <person name="Mueller S."/>
            <person name="Dessi D."/>
            <person name="Fiori P.L."/>
            <person name="Ren Q."/>
            <person name="Paulsen I."/>
            <person name="Zhang H."/>
            <person name="Bastida-Corcuera F.D."/>
            <person name="Simoes-Barbosa A."/>
            <person name="Brown M.T."/>
            <person name="Hayes R.D."/>
            <person name="Mukherjee M."/>
            <person name="Okumura C.Y."/>
            <person name="Schneider R."/>
            <person name="Smith A.J."/>
            <person name="Vanacova S."/>
            <person name="Villalvazo M."/>
            <person name="Haas B.J."/>
            <person name="Pertea M."/>
            <person name="Feldblyum T.V."/>
            <person name="Utterback T.R."/>
            <person name="Shu C.L."/>
            <person name="Osoegawa K."/>
            <person name="de Jong P.J."/>
            <person name="Hrdy I."/>
            <person name="Horvathova L."/>
            <person name="Zubacova Z."/>
            <person name="Dolezal P."/>
            <person name="Malik S.B."/>
            <person name="Logsdon J.M. Jr."/>
            <person name="Henze K."/>
            <person name="Gupta A."/>
            <person name="Wang C.C."/>
            <person name="Dunne R.L."/>
            <person name="Upcroft J.A."/>
            <person name="Upcroft P."/>
            <person name="White O."/>
            <person name="Salzberg S.L."/>
            <person name="Tang P."/>
            <person name="Chiu C.-H."/>
            <person name="Lee Y.-S."/>
            <person name="Embley T.M."/>
            <person name="Coombs G.H."/>
            <person name="Mottram J.C."/>
            <person name="Tachezy J."/>
            <person name="Fraser-Liggett C.M."/>
            <person name="Johnson P.J."/>
        </authorList>
    </citation>
    <scope>NUCLEOTIDE SEQUENCE [LARGE SCALE GENOMIC DNA]</scope>
    <source>
        <strain evidence="3">G3</strain>
    </source>
</reference>
<dbReference type="VEuPathDB" id="TrichDB:TVAG_040110"/>
<evidence type="ECO:0000313" key="3">
    <source>
        <dbReference type="EMBL" id="EAY04959.1"/>
    </source>
</evidence>
<feature type="signal peptide" evidence="2">
    <location>
        <begin position="1"/>
        <end position="25"/>
    </location>
</feature>
<organism evidence="3 4">
    <name type="scientific">Trichomonas vaginalis (strain ATCC PRA-98 / G3)</name>
    <dbReference type="NCBI Taxonomy" id="412133"/>
    <lineage>
        <taxon>Eukaryota</taxon>
        <taxon>Metamonada</taxon>
        <taxon>Parabasalia</taxon>
        <taxon>Trichomonadida</taxon>
        <taxon>Trichomonadidae</taxon>
        <taxon>Trichomonas</taxon>
    </lineage>
</organism>
<dbReference type="EMBL" id="DS113461">
    <property type="protein sequence ID" value="EAY04959.1"/>
    <property type="molecule type" value="Genomic_DNA"/>
</dbReference>
<evidence type="ECO:0000256" key="1">
    <source>
        <dbReference type="SAM" id="Phobius"/>
    </source>
</evidence>
<feature type="transmembrane region" description="Helical" evidence="1">
    <location>
        <begin position="185"/>
        <end position="203"/>
    </location>
</feature>
<dbReference type="InParanoid" id="A2EQY5"/>
<feature type="chain" id="PRO_5002643302" evidence="2">
    <location>
        <begin position="26"/>
        <end position="392"/>
    </location>
</feature>
<gene>
    <name evidence="3" type="ORF">TVAG_040110</name>
</gene>
<feature type="transmembrane region" description="Helical" evidence="1">
    <location>
        <begin position="215"/>
        <end position="235"/>
    </location>
</feature>